<gene>
    <name evidence="1" type="ORF">CLODIP_2_CD10333</name>
</gene>
<evidence type="ECO:0000313" key="2">
    <source>
        <dbReference type="Proteomes" id="UP000494165"/>
    </source>
</evidence>
<accession>A0A8S1DPC2</accession>
<protein>
    <submittedName>
        <fullName evidence="1">Uncharacterized protein</fullName>
    </submittedName>
</protein>
<name>A0A8S1DPC2_9INSE</name>
<dbReference type="SUPFAM" id="SSF52047">
    <property type="entry name" value="RNI-like"/>
    <property type="match status" value="1"/>
</dbReference>
<dbReference type="InterPro" id="IPR032675">
    <property type="entry name" value="LRR_dom_sf"/>
</dbReference>
<dbReference type="Gene3D" id="3.80.10.10">
    <property type="entry name" value="Ribonuclease Inhibitor"/>
    <property type="match status" value="1"/>
</dbReference>
<dbReference type="EMBL" id="CADEPI010000289">
    <property type="protein sequence ID" value="CAB3382956.1"/>
    <property type="molecule type" value="Genomic_DNA"/>
</dbReference>
<proteinExistence type="predicted"/>
<organism evidence="1 2">
    <name type="scientific">Cloeon dipterum</name>
    <dbReference type="NCBI Taxonomy" id="197152"/>
    <lineage>
        <taxon>Eukaryota</taxon>
        <taxon>Metazoa</taxon>
        <taxon>Ecdysozoa</taxon>
        <taxon>Arthropoda</taxon>
        <taxon>Hexapoda</taxon>
        <taxon>Insecta</taxon>
        <taxon>Pterygota</taxon>
        <taxon>Palaeoptera</taxon>
        <taxon>Ephemeroptera</taxon>
        <taxon>Pisciforma</taxon>
        <taxon>Baetidae</taxon>
        <taxon>Cloeon</taxon>
    </lineage>
</organism>
<comment type="caution">
    <text evidence="1">The sequence shown here is derived from an EMBL/GenBank/DDBJ whole genome shotgun (WGS) entry which is preliminary data.</text>
</comment>
<reference evidence="1 2" key="1">
    <citation type="submission" date="2020-04" db="EMBL/GenBank/DDBJ databases">
        <authorList>
            <person name="Alioto T."/>
            <person name="Alioto T."/>
            <person name="Gomez Garrido J."/>
        </authorList>
    </citation>
    <scope>NUCLEOTIDE SEQUENCE [LARGE SCALE GENOMIC DNA]</scope>
</reference>
<dbReference type="AlphaFoldDB" id="A0A8S1DPC2"/>
<keyword evidence="2" id="KW-1185">Reference proteome</keyword>
<sequence>MAGNGSKVNKEIPNVMEYVSQLDTDAQNWSQNLVERFITSLSKLTVARKPSFLVAEQILSQLITPDLKEFDLSLIVNLYPEEPQFAFAIKALQLVSSKAKICKLKIKILESAGAINYIIPQMNVEMRAGIRGLESLRHLDVDRFYFTIDDLIKLCREISSLRDLIVKIAAQPIQIFGDPDLLESFKNSFGKLAVFRFSSLSEEDHSKEFEEELTCLCVRHLPNLQFVGNFSLFADMTRPCMEQKDQSKLQHLSLRLKRSEAQVVASFDKFPDVHTLSLKWDSDYNYCPVEGSKIKALLEFSRLNTLKLVNITSPPYFKQFLKIYGKQLKELDLCYKYEIEAMDLEFKLICEFCPELETIDLRGIRDITDSDWSMASFSELKELNLIFTRDTTHLIQLSDLLSAPNLREMTLVNIRVSEDELKKTLEMTEAGEISSKIDYLKFFVLAEENVDDSLENAMNNNWDKLVNVLKKTRPDANINIIW</sequence>
<evidence type="ECO:0000313" key="1">
    <source>
        <dbReference type="EMBL" id="CAB3382956.1"/>
    </source>
</evidence>
<dbReference type="Proteomes" id="UP000494165">
    <property type="component" value="Unassembled WGS sequence"/>
</dbReference>